<dbReference type="Pfam" id="PF05979">
    <property type="entry name" value="DUF896"/>
    <property type="match status" value="1"/>
</dbReference>
<protein>
    <submittedName>
        <fullName evidence="2">DUF896 domain-containing protein</fullName>
    </submittedName>
</protein>
<keyword evidence="3" id="KW-1185">Reference proteome</keyword>
<dbReference type="SUPFAM" id="SSF158221">
    <property type="entry name" value="YnzC-like"/>
    <property type="match status" value="1"/>
</dbReference>
<name>A0A1G8HZA5_9BACL</name>
<gene>
    <name evidence="2" type="ORF">HF394_17270</name>
</gene>
<evidence type="ECO:0000313" key="2">
    <source>
        <dbReference type="EMBL" id="QKX52181.1"/>
    </source>
</evidence>
<dbReference type="STRING" id="459472.SAMN04487975_11211"/>
<dbReference type="EMBL" id="CP051177">
    <property type="protein sequence ID" value="QKX52181.1"/>
    <property type="molecule type" value="Genomic_DNA"/>
</dbReference>
<organism evidence="2 3">
    <name type="scientific">Planococcus glaciei</name>
    <dbReference type="NCBI Taxonomy" id="459472"/>
    <lineage>
        <taxon>Bacteria</taxon>
        <taxon>Bacillati</taxon>
        <taxon>Bacillota</taxon>
        <taxon>Bacilli</taxon>
        <taxon>Bacillales</taxon>
        <taxon>Caryophanaceae</taxon>
        <taxon>Planococcus</taxon>
    </lineage>
</organism>
<dbReference type="AlphaFoldDB" id="A0A1G8HZA5"/>
<dbReference type="Gene3D" id="1.10.287.540">
    <property type="entry name" value="Helix hairpin bin"/>
    <property type="match status" value="1"/>
</dbReference>
<evidence type="ECO:0000256" key="1">
    <source>
        <dbReference type="ARBA" id="ARBA00022490"/>
    </source>
</evidence>
<dbReference type="Proteomes" id="UP000509222">
    <property type="component" value="Chromosome"/>
</dbReference>
<reference evidence="3" key="1">
    <citation type="submission" date="2020-06" db="EMBL/GenBank/DDBJ databases">
        <title>Isolation of Planomicrobium glaciei.</title>
        <authorList>
            <person name="Malisova L."/>
            <person name="Safrankova R."/>
            <person name="Jakubu V."/>
            <person name="Spanelova P."/>
        </authorList>
    </citation>
    <scope>NUCLEOTIDE SEQUENCE [LARGE SCALE GENOMIC DNA]</scope>
    <source>
        <strain evidence="3">NRL-ATB46093</strain>
    </source>
</reference>
<dbReference type="RefSeq" id="WP_081720604.1">
    <property type="nucleotide sequence ID" value="NZ_CP051177.1"/>
</dbReference>
<dbReference type="InterPro" id="IPR009242">
    <property type="entry name" value="DUF896"/>
</dbReference>
<dbReference type="PANTHER" id="PTHR37300:SF2">
    <property type="entry name" value="UPF0291 PROTEIN BC_1827"/>
    <property type="match status" value="1"/>
</dbReference>
<dbReference type="PANTHER" id="PTHR37300">
    <property type="entry name" value="UPF0291 PROTEIN CBO2609/CLC_2481"/>
    <property type="match status" value="1"/>
</dbReference>
<accession>A0A1G8HZA5</accession>
<sequence>MITCLNRINELAALQKTKGLTKAEQQEQKQLRMEYLAAIRGQVISTVETIKIIG</sequence>
<keyword evidence="1" id="KW-0963">Cytoplasm</keyword>
<proteinExistence type="predicted"/>
<evidence type="ECO:0000313" key="3">
    <source>
        <dbReference type="Proteomes" id="UP000509222"/>
    </source>
</evidence>
<dbReference type="OrthoDB" id="390105at2"/>